<protein>
    <submittedName>
        <fullName evidence="13">Forkhead box protein P4</fullName>
    </submittedName>
</protein>
<feature type="compositionally biased region" description="Gly residues" evidence="11">
    <location>
        <begin position="28"/>
        <end position="37"/>
    </location>
</feature>
<evidence type="ECO:0000256" key="1">
    <source>
        <dbReference type="ARBA" id="ARBA00004123"/>
    </source>
</evidence>
<feature type="compositionally biased region" description="Polar residues" evidence="11">
    <location>
        <begin position="1"/>
        <end position="27"/>
    </location>
</feature>
<organism evidence="13 14">
    <name type="scientific">Anas platyrhynchos</name>
    <name type="common">Mallard</name>
    <name type="synonym">Anas boschas</name>
    <dbReference type="NCBI Taxonomy" id="8839"/>
    <lineage>
        <taxon>Eukaryota</taxon>
        <taxon>Metazoa</taxon>
        <taxon>Chordata</taxon>
        <taxon>Craniata</taxon>
        <taxon>Vertebrata</taxon>
        <taxon>Euteleostomi</taxon>
        <taxon>Archelosauria</taxon>
        <taxon>Archosauria</taxon>
        <taxon>Dinosauria</taxon>
        <taxon>Saurischia</taxon>
        <taxon>Theropoda</taxon>
        <taxon>Coelurosauria</taxon>
        <taxon>Aves</taxon>
        <taxon>Neognathae</taxon>
        <taxon>Galloanserae</taxon>
        <taxon>Anseriformes</taxon>
        <taxon>Anatidae</taxon>
        <taxon>Anatinae</taxon>
        <taxon>Anas</taxon>
    </lineage>
</organism>
<dbReference type="Pfam" id="PF16159">
    <property type="entry name" value="FOXP-CC"/>
    <property type="match status" value="1"/>
</dbReference>
<keyword evidence="8" id="KW-0804">Transcription</keyword>
<keyword evidence="2" id="KW-0678">Repressor</keyword>
<comment type="subcellular location">
    <subcellularLocation>
        <location evidence="1 10">Nucleus</location>
    </subcellularLocation>
</comment>
<dbReference type="EMBL" id="KB743493">
    <property type="protein sequence ID" value="EOA98456.1"/>
    <property type="molecule type" value="Genomic_DNA"/>
</dbReference>
<dbReference type="FunFam" id="1.10.10.10:FF:000010">
    <property type="entry name" value="Forkhead box P2 isoform B"/>
    <property type="match status" value="1"/>
</dbReference>
<evidence type="ECO:0000256" key="3">
    <source>
        <dbReference type="ARBA" id="ARBA00022723"/>
    </source>
</evidence>
<feature type="region of interest" description="Disordered" evidence="11">
    <location>
        <begin position="1"/>
        <end position="44"/>
    </location>
</feature>
<dbReference type="InterPro" id="IPR030456">
    <property type="entry name" value="TF_fork_head_CS_2"/>
</dbReference>
<dbReference type="PROSITE" id="PS00658">
    <property type="entry name" value="FORK_HEAD_2"/>
    <property type="match status" value="1"/>
</dbReference>
<dbReference type="InterPro" id="IPR001766">
    <property type="entry name" value="Fork_head_dom"/>
</dbReference>
<evidence type="ECO:0000256" key="5">
    <source>
        <dbReference type="ARBA" id="ARBA00022833"/>
    </source>
</evidence>
<dbReference type="InterPro" id="IPR032354">
    <property type="entry name" value="FOXP-CC"/>
</dbReference>
<feature type="compositionally biased region" description="Low complexity" evidence="11">
    <location>
        <begin position="301"/>
        <end position="311"/>
    </location>
</feature>
<dbReference type="CDD" id="cd20067">
    <property type="entry name" value="FH_FOXP4"/>
    <property type="match status" value="1"/>
</dbReference>
<evidence type="ECO:0000256" key="4">
    <source>
        <dbReference type="ARBA" id="ARBA00022771"/>
    </source>
</evidence>
<evidence type="ECO:0000313" key="13">
    <source>
        <dbReference type="EMBL" id="EOA98456.1"/>
    </source>
</evidence>
<dbReference type="GO" id="GO:0001227">
    <property type="term" value="F:DNA-binding transcription repressor activity, RNA polymerase II-specific"/>
    <property type="evidence" value="ECO:0007669"/>
    <property type="project" value="TreeGrafter"/>
</dbReference>
<keyword evidence="6" id="KW-0805">Transcription regulation</keyword>
<dbReference type="InterPro" id="IPR047414">
    <property type="entry name" value="FH_FOXP4"/>
</dbReference>
<evidence type="ECO:0000256" key="11">
    <source>
        <dbReference type="SAM" id="MobiDB-lite"/>
    </source>
</evidence>
<dbReference type="SUPFAM" id="SSF46785">
    <property type="entry name" value="Winged helix' DNA-binding domain"/>
    <property type="match status" value="1"/>
</dbReference>
<dbReference type="GO" id="GO:0008270">
    <property type="term" value="F:zinc ion binding"/>
    <property type="evidence" value="ECO:0007669"/>
    <property type="project" value="UniProtKB-KW"/>
</dbReference>
<evidence type="ECO:0000256" key="2">
    <source>
        <dbReference type="ARBA" id="ARBA00022491"/>
    </source>
</evidence>
<dbReference type="InterPro" id="IPR036388">
    <property type="entry name" value="WH-like_DNA-bd_sf"/>
</dbReference>
<keyword evidence="9 10" id="KW-0539">Nucleus</keyword>
<dbReference type="PANTHER" id="PTHR45796">
    <property type="entry name" value="FORKHEAD BOX P, ISOFORM C"/>
    <property type="match status" value="1"/>
</dbReference>
<keyword evidence="3" id="KW-0479">Metal-binding</keyword>
<feature type="non-terminal residue" evidence="13">
    <location>
        <position position="648"/>
    </location>
</feature>
<dbReference type="SMART" id="SM00339">
    <property type="entry name" value="FH"/>
    <property type="match status" value="1"/>
</dbReference>
<reference evidence="14" key="1">
    <citation type="journal article" date="2013" name="Nat. Genet.">
        <title>The duck genome and transcriptome provide insight into an avian influenza virus reservoir species.</title>
        <authorList>
            <person name="Huang Y."/>
            <person name="Li Y."/>
            <person name="Burt D.W."/>
            <person name="Chen H."/>
            <person name="Zhang Y."/>
            <person name="Qian W."/>
            <person name="Kim H."/>
            <person name="Gan S."/>
            <person name="Zhao Y."/>
            <person name="Li J."/>
            <person name="Yi K."/>
            <person name="Feng H."/>
            <person name="Zhu P."/>
            <person name="Li B."/>
            <person name="Liu Q."/>
            <person name="Fairley S."/>
            <person name="Magor K.E."/>
            <person name="Du Z."/>
            <person name="Hu X."/>
            <person name="Goodman L."/>
            <person name="Tafer H."/>
            <person name="Vignal A."/>
            <person name="Lee T."/>
            <person name="Kim K.W."/>
            <person name="Sheng Z."/>
            <person name="An Y."/>
            <person name="Searle S."/>
            <person name="Herrero J."/>
            <person name="Groenen M.A."/>
            <person name="Crooijmans R.P."/>
            <person name="Faraut T."/>
            <person name="Cai Q."/>
            <person name="Webster R.G."/>
            <person name="Aldridge J.R."/>
            <person name="Warren W.C."/>
            <person name="Bartschat S."/>
            <person name="Kehr S."/>
            <person name="Marz M."/>
            <person name="Stadler P.F."/>
            <person name="Smith J."/>
            <person name="Kraus R.H."/>
            <person name="Zhao Y."/>
            <person name="Ren L."/>
            <person name="Fei J."/>
            <person name="Morisson M."/>
            <person name="Kaiser P."/>
            <person name="Griffin D.K."/>
            <person name="Rao M."/>
            <person name="Pitel F."/>
            <person name="Wang J."/>
            <person name="Li N."/>
        </authorList>
    </citation>
    <scope>NUCLEOTIDE SEQUENCE [LARGE SCALE GENOMIC DNA]</scope>
</reference>
<name>R0JMW2_ANAPL</name>
<dbReference type="Gene3D" id="1.10.10.10">
    <property type="entry name" value="Winged helix-like DNA-binding domain superfamily/Winged helix DNA-binding domain"/>
    <property type="match status" value="1"/>
</dbReference>
<dbReference type="Gene3D" id="1.20.5.340">
    <property type="match status" value="1"/>
</dbReference>
<dbReference type="Pfam" id="PF00250">
    <property type="entry name" value="Forkhead"/>
    <property type="match status" value="1"/>
</dbReference>
<keyword evidence="5" id="KW-0862">Zinc</keyword>
<evidence type="ECO:0000256" key="10">
    <source>
        <dbReference type="PROSITE-ProRule" id="PRU00089"/>
    </source>
</evidence>
<dbReference type="Proteomes" id="UP000296049">
    <property type="component" value="Unassembled WGS sequence"/>
</dbReference>
<dbReference type="GO" id="GO:0000978">
    <property type="term" value="F:RNA polymerase II cis-regulatory region sequence-specific DNA binding"/>
    <property type="evidence" value="ECO:0007669"/>
    <property type="project" value="TreeGrafter"/>
</dbReference>
<keyword evidence="7 10" id="KW-0238">DNA-binding</keyword>
<dbReference type="AlphaFoldDB" id="R0JMW2"/>
<evidence type="ECO:0000256" key="9">
    <source>
        <dbReference type="ARBA" id="ARBA00023242"/>
    </source>
</evidence>
<evidence type="ECO:0000256" key="6">
    <source>
        <dbReference type="ARBA" id="ARBA00023015"/>
    </source>
</evidence>
<feature type="region of interest" description="Disordered" evidence="11">
    <location>
        <begin position="301"/>
        <end position="348"/>
    </location>
</feature>
<dbReference type="InterPro" id="IPR036390">
    <property type="entry name" value="WH_DNA-bd_sf"/>
</dbReference>
<feature type="region of interest" description="Disordered" evidence="11">
    <location>
        <begin position="438"/>
        <end position="464"/>
    </location>
</feature>
<accession>R0JMW2</accession>
<evidence type="ECO:0000256" key="7">
    <source>
        <dbReference type="ARBA" id="ARBA00023125"/>
    </source>
</evidence>
<dbReference type="GO" id="GO:0005634">
    <property type="term" value="C:nucleus"/>
    <property type="evidence" value="ECO:0007669"/>
    <property type="project" value="UniProtKB-SubCell"/>
</dbReference>
<keyword evidence="14" id="KW-1185">Reference proteome</keyword>
<feature type="domain" description="Fork-head" evidence="12">
    <location>
        <begin position="509"/>
        <end position="582"/>
    </location>
</feature>
<dbReference type="PROSITE" id="PS50039">
    <property type="entry name" value="FORK_HEAD_3"/>
    <property type="match status" value="1"/>
</dbReference>
<dbReference type="PRINTS" id="PR00053">
    <property type="entry name" value="FORKHEAD"/>
</dbReference>
<feature type="DNA-binding region" description="Fork-head" evidence="10">
    <location>
        <begin position="509"/>
        <end position="582"/>
    </location>
</feature>
<evidence type="ECO:0000313" key="14">
    <source>
        <dbReference type="Proteomes" id="UP000296049"/>
    </source>
</evidence>
<evidence type="ECO:0000256" key="8">
    <source>
        <dbReference type="ARBA" id="ARBA00023163"/>
    </source>
</evidence>
<gene>
    <name evidence="13" type="ORF">Anapl_07639</name>
</gene>
<evidence type="ECO:0000259" key="12">
    <source>
        <dbReference type="PROSITE" id="PS50039"/>
    </source>
</evidence>
<dbReference type="InterPro" id="IPR050998">
    <property type="entry name" value="FOXP"/>
</dbReference>
<proteinExistence type="predicted"/>
<dbReference type="PANTHER" id="PTHR45796:SF7">
    <property type="entry name" value="FORKHEAD BOX PROTEIN P4"/>
    <property type="match status" value="1"/>
</dbReference>
<feature type="compositionally biased region" description="Basic and acidic residues" evidence="11">
    <location>
        <begin position="334"/>
        <end position="345"/>
    </location>
</feature>
<keyword evidence="4" id="KW-0863">Zinc-finger</keyword>
<sequence length="648" mass="71336">MMVESASETIRSTPSGQNGVSSLTNQPDGGGGGGGREGAASGEANGEMSPVELLHFQQQQALQVARQFLLQQATGLSSPSSNEGKQPAVQLPRPGVTCLSSPQVPVSVSVAMMSPQMITPQQMQQILSPPQLQALLQQQQAIMLQQLQEYYKKQQEQLHLQLLTQQQAGKQQPKEGKQEIYLLRVSEQAGGQKGRAGVLPPPCHAGANGVFLFLPFVSQQPLGNKQLAFQQQLLQMQQLQQQHLLNLQRQGLVSLPPGQGTVPLQTLPQAVCPSDLQQLWKEVTAAQPVEDSIKQEGLDLTTNTSNSTSFSAAKVSPPISHHPLPNGQSTMHTPRRDSSSHEETPGSHPLYGHGECKWPGCETLCEDLGQFVKHLNTEHALDDRSTAQCRVQMQVVQQLEIQESERLQAMMAHLHMRPSEPKPFSQPLNLVSSATLSKSTSDTFPDGLPHPPTSATAPITPLRQGPSVISSSTLHNVGPIRRRNSEKFCTPISSELAQNHEFYKNADVRPPFTYASLIRQAILETPDRQLTLNEIYNWFTRMFAYFRRNTATWKNAVRHNLSLHKCFVRVENVKGAVWTVDEHEYQKRRPPKMTGNPILGRFLPLPPLAPSRSHPSSRFLLQAALAQSSFPLLNSPTMINTSSASGML</sequence>
<dbReference type="FunFam" id="1.20.5.340:FF:000005">
    <property type="entry name" value="Forkhead box P1, isoform CRA_f"/>
    <property type="match status" value="1"/>
</dbReference>